<dbReference type="SUPFAM" id="SSF51182">
    <property type="entry name" value="RmlC-like cupins"/>
    <property type="match status" value="1"/>
</dbReference>
<dbReference type="InterPro" id="IPR046457">
    <property type="entry name" value="PMI_typeI_cat"/>
</dbReference>
<dbReference type="InterPro" id="IPR011051">
    <property type="entry name" value="RmlC_Cupin_sf"/>
</dbReference>
<protein>
    <recommendedName>
        <fullName evidence="3">Phosphomannose isomerase type I catalytic domain-containing protein</fullName>
    </recommendedName>
</protein>
<evidence type="ECO:0000256" key="1">
    <source>
        <dbReference type="ARBA" id="ARBA00022723"/>
    </source>
</evidence>
<evidence type="ECO:0000313" key="5">
    <source>
        <dbReference type="Proteomes" id="UP000005384"/>
    </source>
</evidence>
<keyword evidence="5" id="KW-1185">Reference proteome</keyword>
<dbReference type="InterPro" id="IPR051804">
    <property type="entry name" value="Carb_Metab_Reg_Kinase/Isom"/>
</dbReference>
<accession>G5IC21</accession>
<evidence type="ECO:0000259" key="3">
    <source>
        <dbReference type="Pfam" id="PF20511"/>
    </source>
</evidence>
<comment type="caution">
    <text evidence="4">The sequence shown here is derived from an EMBL/GenBank/DDBJ whole genome shotgun (WGS) entry which is preliminary data.</text>
</comment>
<dbReference type="OrthoDB" id="9808275at2"/>
<dbReference type="Gene3D" id="2.60.120.10">
    <property type="entry name" value="Jelly Rolls"/>
    <property type="match status" value="2"/>
</dbReference>
<reference evidence="4 5" key="1">
    <citation type="submission" date="2011-08" db="EMBL/GenBank/DDBJ databases">
        <title>The Genome Sequence of Clostridium hathewayi WAL-18680.</title>
        <authorList>
            <consortium name="The Broad Institute Genome Sequencing Platform"/>
            <person name="Earl A."/>
            <person name="Ward D."/>
            <person name="Feldgarden M."/>
            <person name="Gevers D."/>
            <person name="Finegold S.M."/>
            <person name="Summanen P.H."/>
            <person name="Molitoris D.R."/>
            <person name="Song M."/>
            <person name="Daigneault M."/>
            <person name="Allen-Vercoe E."/>
            <person name="Young S.K."/>
            <person name="Zeng Q."/>
            <person name="Gargeya S."/>
            <person name="Fitzgerald M."/>
            <person name="Haas B."/>
            <person name="Abouelleil A."/>
            <person name="Alvarado L."/>
            <person name="Arachchi H.M."/>
            <person name="Berlin A."/>
            <person name="Brown A."/>
            <person name="Chapman S.B."/>
            <person name="Chen Z."/>
            <person name="Dunbar C."/>
            <person name="Freedman E."/>
            <person name="Gearin G."/>
            <person name="Gellesch M."/>
            <person name="Goldberg J."/>
            <person name="Griggs A."/>
            <person name="Gujja S."/>
            <person name="Heiman D."/>
            <person name="Howarth C."/>
            <person name="Larson L."/>
            <person name="Lui A."/>
            <person name="MacDonald P.J.P."/>
            <person name="Montmayeur A."/>
            <person name="Murphy C."/>
            <person name="Neiman D."/>
            <person name="Pearson M."/>
            <person name="Priest M."/>
            <person name="Roberts A."/>
            <person name="Saif S."/>
            <person name="Shea T."/>
            <person name="Shenoy N."/>
            <person name="Sisk P."/>
            <person name="Stolte C."/>
            <person name="Sykes S."/>
            <person name="Wortman J."/>
            <person name="Nusbaum C."/>
            <person name="Birren B."/>
        </authorList>
    </citation>
    <scope>NUCLEOTIDE SEQUENCE [LARGE SCALE GENOMIC DNA]</scope>
    <source>
        <strain evidence="4 5">WAL-18680</strain>
    </source>
</reference>
<sequence>MALEHGCDDPVRLDNARAWRTYLGGKMLDAFHGCNHGDDGHFPEEWVTSLVAARNAGREDVVEGISRIYGEDTTLQELILSAPGAFLGERHVKKLGVTMGVLVKLIDSAERLAVQVHPDREKARELFQSEYGKTECWHILGGREINGEKPSVYLGFREGITRERWMELFKRQDIQGMLGCMHRFFVEPGDTILIEGGVPHAIGAGCFLVEIQEPTDYTIRVERTTPSGYRVEDVMCHQGLGFERMFDCFHYDGLSREETRRRWFLKRRPAAGYRGGEAETLVGYEDTPFFRMNILTVPGDAKQTVIGRDVAESGAGDSCTVQQELHGSGTGDCSGLYVLEGEGEMTAGDRSVTVRRGEQYFLPAGIRELRWRAGTGGNLKMIQFFGPCLD</sequence>
<keyword evidence="1" id="KW-0479">Metal-binding</keyword>
<dbReference type="HOGENOM" id="CLU_020529_1_0_9"/>
<dbReference type="GO" id="GO:0008270">
    <property type="term" value="F:zinc ion binding"/>
    <property type="evidence" value="ECO:0007669"/>
    <property type="project" value="InterPro"/>
</dbReference>
<dbReference type="EMBL" id="ADLN01000009">
    <property type="protein sequence ID" value="EHI60939.1"/>
    <property type="molecule type" value="Genomic_DNA"/>
</dbReference>
<name>G5IC21_9FIRM</name>
<dbReference type="CDD" id="cd07010">
    <property type="entry name" value="cupin_PMI_type_I_N_bac"/>
    <property type="match status" value="1"/>
</dbReference>
<dbReference type="PANTHER" id="PTHR42742">
    <property type="entry name" value="TRANSCRIPTIONAL REPRESSOR MPRA"/>
    <property type="match status" value="1"/>
</dbReference>
<dbReference type="GO" id="GO:0004476">
    <property type="term" value="F:mannose-6-phosphate isomerase activity"/>
    <property type="evidence" value="ECO:0007669"/>
    <property type="project" value="InterPro"/>
</dbReference>
<evidence type="ECO:0000313" key="4">
    <source>
        <dbReference type="EMBL" id="EHI60939.1"/>
    </source>
</evidence>
<evidence type="ECO:0000256" key="2">
    <source>
        <dbReference type="ARBA" id="ARBA00022833"/>
    </source>
</evidence>
<keyword evidence="2" id="KW-0862">Zinc</keyword>
<feature type="domain" description="Phosphomannose isomerase type I catalytic" evidence="3">
    <location>
        <begin position="72"/>
        <end position="128"/>
    </location>
</feature>
<dbReference type="AlphaFoldDB" id="G5IC21"/>
<organism evidence="4 5">
    <name type="scientific">Hungatella hathewayi WAL-18680</name>
    <dbReference type="NCBI Taxonomy" id="742737"/>
    <lineage>
        <taxon>Bacteria</taxon>
        <taxon>Bacillati</taxon>
        <taxon>Bacillota</taxon>
        <taxon>Clostridia</taxon>
        <taxon>Lachnospirales</taxon>
        <taxon>Lachnospiraceae</taxon>
        <taxon>Hungatella</taxon>
    </lineage>
</organism>
<dbReference type="PANTHER" id="PTHR42742:SF3">
    <property type="entry name" value="FRUCTOKINASE"/>
    <property type="match status" value="1"/>
</dbReference>
<gene>
    <name evidence="4" type="ORF">HMPREF9473_01004</name>
</gene>
<dbReference type="InterPro" id="IPR014710">
    <property type="entry name" value="RmlC-like_jellyroll"/>
</dbReference>
<dbReference type="Pfam" id="PF20511">
    <property type="entry name" value="PMI_typeI_cat"/>
    <property type="match status" value="1"/>
</dbReference>
<dbReference type="Proteomes" id="UP000005384">
    <property type="component" value="Unassembled WGS sequence"/>
</dbReference>
<dbReference type="RefSeq" id="WP_006778990.1">
    <property type="nucleotide sequence ID" value="NZ_CP040506.1"/>
</dbReference>
<proteinExistence type="predicted"/>
<dbReference type="PATRIC" id="fig|742737.3.peg.1005"/>